<dbReference type="Proteomes" id="UP000236291">
    <property type="component" value="Unassembled WGS sequence"/>
</dbReference>
<protein>
    <submittedName>
        <fullName evidence="3">Uncharacterized protein</fullName>
    </submittedName>
</protein>
<dbReference type="PANTHER" id="PTHR33913">
    <property type="entry name" value="ALEURONE LAYER MORPHOGENESIS PROTEIN"/>
    <property type="match status" value="1"/>
</dbReference>
<proteinExistence type="predicted"/>
<dbReference type="Pfam" id="PF25502">
    <property type="entry name" value="DUF7915"/>
    <property type="match status" value="1"/>
</dbReference>
<dbReference type="AlphaFoldDB" id="A0A2K3LAY8"/>
<dbReference type="InterPro" id="IPR057235">
    <property type="entry name" value="DUF7913"/>
</dbReference>
<comment type="caution">
    <text evidence="3">The sequence shown here is derived from an EMBL/GenBank/DDBJ whole genome shotgun (WGS) entry which is preliminary data.</text>
</comment>
<dbReference type="PANTHER" id="PTHR33913:SF3">
    <property type="entry name" value="ALEURONE LAYER MORPHOGENESIS PROTEIN"/>
    <property type="match status" value="1"/>
</dbReference>
<dbReference type="ExpressionAtlas" id="A0A2K3LAY8">
    <property type="expression patterns" value="baseline"/>
</dbReference>
<dbReference type="InterPro" id="IPR057237">
    <property type="entry name" value="DUF7915"/>
</dbReference>
<evidence type="ECO:0000259" key="1">
    <source>
        <dbReference type="Pfam" id="PF25500"/>
    </source>
</evidence>
<dbReference type="Pfam" id="PF25500">
    <property type="entry name" value="DUF7913"/>
    <property type="match status" value="1"/>
</dbReference>
<feature type="domain" description="DUF7913" evidence="1">
    <location>
        <begin position="5"/>
        <end position="124"/>
    </location>
</feature>
<organism evidence="3 4">
    <name type="scientific">Trifolium pratense</name>
    <name type="common">Red clover</name>
    <dbReference type="NCBI Taxonomy" id="57577"/>
    <lineage>
        <taxon>Eukaryota</taxon>
        <taxon>Viridiplantae</taxon>
        <taxon>Streptophyta</taxon>
        <taxon>Embryophyta</taxon>
        <taxon>Tracheophyta</taxon>
        <taxon>Spermatophyta</taxon>
        <taxon>Magnoliopsida</taxon>
        <taxon>eudicotyledons</taxon>
        <taxon>Gunneridae</taxon>
        <taxon>Pentapetalae</taxon>
        <taxon>rosids</taxon>
        <taxon>fabids</taxon>
        <taxon>Fabales</taxon>
        <taxon>Fabaceae</taxon>
        <taxon>Papilionoideae</taxon>
        <taxon>50 kb inversion clade</taxon>
        <taxon>NPAAA clade</taxon>
        <taxon>Hologalegina</taxon>
        <taxon>IRL clade</taxon>
        <taxon>Trifolieae</taxon>
        <taxon>Trifolium</taxon>
    </lineage>
</organism>
<gene>
    <name evidence="3" type="ORF">L195_g031643</name>
</gene>
<evidence type="ECO:0000259" key="2">
    <source>
        <dbReference type="Pfam" id="PF25502"/>
    </source>
</evidence>
<dbReference type="STRING" id="57577.A0A2K3LAY8"/>
<evidence type="ECO:0000313" key="3">
    <source>
        <dbReference type="EMBL" id="PNX75702.1"/>
    </source>
</evidence>
<evidence type="ECO:0000313" key="4">
    <source>
        <dbReference type="Proteomes" id="UP000236291"/>
    </source>
</evidence>
<accession>A0A2K3LAY8</accession>
<name>A0A2K3LAY8_TRIPR</name>
<sequence>MAESEVCPTVDAIRAFLEHLVDPMLEEKPCISDDPSLSLQQKVAKQVHSVVLLYNYYHRKQNPELEFVAFKEFCKLIVDLRPALLPYMKFTQQPVEADLVDVEQQMSLTEKSIMSSYDICTLLDASKKVPNIEGWPISKVAVLLVDSKKENCFLLSRSITDGAWSLIEKDVDASNQISEATSEIKTYKKRRVIKKPSNDGLNEGQILRVGYSVAKEAAGNYSSSMEKFAIAIVSNYSTLVLIYS</sequence>
<reference evidence="3 4" key="1">
    <citation type="journal article" date="2014" name="Am. J. Bot.">
        <title>Genome assembly and annotation for red clover (Trifolium pratense; Fabaceae).</title>
        <authorList>
            <person name="Istvanek J."/>
            <person name="Jaros M."/>
            <person name="Krenek A."/>
            <person name="Repkova J."/>
        </authorList>
    </citation>
    <scope>NUCLEOTIDE SEQUENCE [LARGE SCALE GENOMIC DNA]</scope>
    <source>
        <strain evidence="4">cv. Tatra</strain>
        <tissue evidence="3">Young leaves</tissue>
    </source>
</reference>
<dbReference type="EMBL" id="ASHM01029451">
    <property type="protein sequence ID" value="PNX75702.1"/>
    <property type="molecule type" value="Genomic_DNA"/>
</dbReference>
<feature type="domain" description="DUF7915" evidence="2">
    <location>
        <begin position="160"/>
        <end position="224"/>
    </location>
</feature>
<reference evidence="3 4" key="2">
    <citation type="journal article" date="2017" name="Front. Plant Sci.">
        <title>Gene Classification and Mining of Molecular Markers Useful in Red Clover (Trifolium pratense) Breeding.</title>
        <authorList>
            <person name="Istvanek J."/>
            <person name="Dluhosova J."/>
            <person name="Dluhos P."/>
            <person name="Patkova L."/>
            <person name="Nedelnik J."/>
            <person name="Repkova J."/>
        </authorList>
    </citation>
    <scope>NUCLEOTIDE SEQUENCE [LARGE SCALE GENOMIC DNA]</scope>
    <source>
        <strain evidence="4">cv. Tatra</strain>
        <tissue evidence="3">Young leaves</tissue>
    </source>
</reference>